<keyword evidence="3 6" id="KW-1133">Transmembrane helix</keyword>
<feature type="transmembrane region" description="Helical" evidence="6">
    <location>
        <begin position="43"/>
        <end position="63"/>
    </location>
</feature>
<sequence length="545" mass="60781">MFADLLQALGASTSAKWAAQGKVTCGSYCDAQGAMQQLGETGVAMSTLVIAIHTFATVFFRWQPQKYPWLWMVVVACIWTFLLLFLVIGYVMHKGAERRGGMPYFSPVPFWCWIGSGYTAERIAGEYIWVWSSPLISSMLYLILFFRLRGNIDVDPSDWKRISFHRRSRVGIPGKLSSPTGRSQSDLKRIMQEKQRNKEAMKMFWYPISYIILYGPLSISRWMSFSRTSSYTSVEQVSIARTSAVVFIFGLSGLFNVLLFFLTRPNILLFNVRRKLRRERHLQQLSEITPGGVSFPDPRYNYGTSSSFSAPGTHPRTGRRRDDEGEEDWDDGFLEDSQRRSDVESIDWRNFPPPPPQTIPLPPPPTSPAGVPLSGMDRVDGTVEVVRTNHDNPGKESSTMRRMSGGSSGHATATTFTGDTFPAGIERLSPGSRVSASPLREALHDDDVRMSGIRKISIDHRLPTPHSATFPVMPEPPSMFGRHTFLQSETEVTTATFTPPTRRDLLSLCESNASAVAHWPGSIPNSPTDGLPPTRDDAIQSGGNG</sequence>
<feature type="transmembrane region" description="Helical" evidence="6">
    <location>
        <begin position="244"/>
        <end position="270"/>
    </location>
</feature>
<dbReference type="Gene3D" id="1.20.1070.10">
    <property type="entry name" value="Rhodopsin 7-helix transmembrane proteins"/>
    <property type="match status" value="1"/>
</dbReference>
<keyword evidence="2 6" id="KW-0812">Transmembrane</keyword>
<evidence type="ECO:0000256" key="1">
    <source>
        <dbReference type="ARBA" id="ARBA00004141"/>
    </source>
</evidence>
<evidence type="ECO:0000256" key="3">
    <source>
        <dbReference type="ARBA" id="ARBA00022989"/>
    </source>
</evidence>
<keyword evidence="4 6" id="KW-0472">Membrane</keyword>
<feature type="region of interest" description="Disordered" evidence="5">
    <location>
        <begin position="519"/>
        <end position="545"/>
    </location>
</feature>
<organism evidence="7 8">
    <name type="scientific">Tulasnella calospora MUT 4182</name>
    <dbReference type="NCBI Taxonomy" id="1051891"/>
    <lineage>
        <taxon>Eukaryota</taxon>
        <taxon>Fungi</taxon>
        <taxon>Dikarya</taxon>
        <taxon>Basidiomycota</taxon>
        <taxon>Agaricomycotina</taxon>
        <taxon>Agaricomycetes</taxon>
        <taxon>Cantharellales</taxon>
        <taxon>Tulasnellaceae</taxon>
        <taxon>Tulasnella</taxon>
    </lineage>
</organism>
<feature type="transmembrane region" description="Helical" evidence="6">
    <location>
        <begin position="69"/>
        <end position="92"/>
    </location>
</feature>
<dbReference type="SUPFAM" id="SSF81321">
    <property type="entry name" value="Family A G protein-coupled receptor-like"/>
    <property type="match status" value="1"/>
</dbReference>
<dbReference type="OrthoDB" id="100006at2759"/>
<proteinExistence type="predicted"/>
<evidence type="ECO:0000256" key="5">
    <source>
        <dbReference type="SAM" id="MobiDB-lite"/>
    </source>
</evidence>
<comment type="subcellular location">
    <subcellularLocation>
        <location evidence="1">Membrane</location>
        <topology evidence="1">Multi-pass membrane protein</topology>
    </subcellularLocation>
</comment>
<feature type="compositionally biased region" description="Basic and acidic residues" evidence="5">
    <location>
        <begin position="336"/>
        <end position="347"/>
    </location>
</feature>
<evidence type="ECO:0000256" key="6">
    <source>
        <dbReference type="SAM" id="Phobius"/>
    </source>
</evidence>
<dbReference type="PANTHER" id="PTHR23112:SF37">
    <property type="entry name" value="G PROTEIN-COUPLED RECEPTOR GPR1"/>
    <property type="match status" value="1"/>
</dbReference>
<keyword evidence="8" id="KW-1185">Reference proteome</keyword>
<dbReference type="HOGENOM" id="CLU_499859_0_0_1"/>
<dbReference type="STRING" id="1051891.A0A0C3QH58"/>
<protein>
    <submittedName>
        <fullName evidence="7">Uncharacterized protein</fullName>
    </submittedName>
</protein>
<dbReference type="AlphaFoldDB" id="A0A0C3QH58"/>
<evidence type="ECO:0000313" key="8">
    <source>
        <dbReference type="Proteomes" id="UP000054248"/>
    </source>
</evidence>
<accession>A0A0C3QH58</accession>
<feature type="transmembrane region" description="Helical" evidence="6">
    <location>
        <begin position="127"/>
        <end position="146"/>
    </location>
</feature>
<dbReference type="GO" id="GO:0005886">
    <property type="term" value="C:plasma membrane"/>
    <property type="evidence" value="ECO:0007669"/>
    <property type="project" value="TreeGrafter"/>
</dbReference>
<feature type="region of interest" description="Disordered" evidence="5">
    <location>
        <begin position="304"/>
        <end position="370"/>
    </location>
</feature>
<evidence type="ECO:0000256" key="4">
    <source>
        <dbReference type="ARBA" id="ARBA00023136"/>
    </source>
</evidence>
<reference evidence="7 8" key="1">
    <citation type="submission" date="2014-04" db="EMBL/GenBank/DDBJ databases">
        <authorList>
            <consortium name="DOE Joint Genome Institute"/>
            <person name="Kuo A."/>
            <person name="Girlanda M."/>
            <person name="Perotto S."/>
            <person name="Kohler A."/>
            <person name="Nagy L.G."/>
            <person name="Floudas D."/>
            <person name="Copeland A."/>
            <person name="Barry K.W."/>
            <person name="Cichocki N."/>
            <person name="Veneault-Fourrey C."/>
            <person name="LaButti K."/>
            <person name="Lindquist E.A."/>
            <person name="Lipzen A."/>
            <person name="Lundell T."/>
            <person name="Morin E."/>
            <person name="Murat C."/>
            <person name="Sun H."/>
            <person name="Tunlid A."/>
            <person name="Henrissat B."/>
            <person name="Grigoriev I.V."/>
            <person name="Hibbett D.S."/>
            <person name="Martin F."/>
            <person name="Nordberg H.P."/>
            <person name="Cantor M.N."/>
            <person name="Hua S.X."/>
        </authorList>
    </citation>
    <scope>NUCLEOTIDE SEQUENCE [LARGE SCALE GENOMIC DNA]</scope>
    <source>
        <strain evidence="7 8">MUT 4182</strain>
    </source>
</reference>
<dbReference type="Proteomes" id="UP000054248">
    <property type="component" value="Unassembled WGS sequence"/>
</dbReference>
<evidence type="ECO:0000256" key="2">
    <source>
        <dbReference type="ARBA" id="ARBA00022692"/>
    </source>
</evidence>
<feature type="compositionally biased region" description="Acidic residues" evidence="5">
    <location>
        <begin position="324"/>
        <end position="334"/>
    </location>
</feature>
<dbReference type="PANTHER" id="PTHR23112">
    <property type="entry name" value="G PROTEIN-COUPLED RECEPTOR 157-RELATED"/>
    <property type="match status" value="1"/>
</dbReference>
<gene>
    <name evidence="7" type="ORF">M407DRAFT_24856</name>
</gene>
<dbReference type="GO" id="GO:0007189">
    <property type="term" value="P:adenylate cyclase-activating G protein-coupled receptor signaling pathway"/>
    <property type="evidence" value="ECO:0007669"/>
    <property type="project" value="TreeGrafter"/>
</dbReference>
<feature type="region of interest" description="Disordered" evidence="5">
    <location>
        <begin position="387"/>
        <end position="422"/>
    </location>
</feature>
<dbReference type="GO" id="GO:0004930">
    <property type="term" value="F:G protein-coupled receptor activity"/>
    <property type="evidence" value="ECO:0007669"/>
    <property type="project" value="TreeGrafter"/>
</dbReference>
<feature type="compositionally biased region" description="Pro residues" evidence="5">
    <location>
        <begin position="351"/>
        <end position="367"/>
    </location>
</feature>
<dbReference type="EMBL" id="KN823035">
    <property type="protein sequence ID" value="KIO25801.1"/>
    <property type="molecule type" value="Genomic_DNA"/>
</dbReference>
<name>A0A0C3QH58_9AGAM</name>
<reference evidence="8" key="2">
    <citation type="submission" date="2015-01" db="EMBL/GenBank/DDBJ databases">
        <title>Evolutionary Origins and Diversification of the Mycorrhizal Mutualists.</title>
        <authorList>
            <consortium name="DOE Joint Genome Institute"/>
            <consortium name="Mycorrhizal Genomics Consortium"/>
            <person name="Kohler A."/>
            <person name="Kuo A."/>
            <person name="Nagy L.G."/>
            <person name="Floudas D."/>
            <person name="Copeland A."/>
            <person name="Barry K.W."/>
            <person name="Cichocki N."/>
            <person name="Veneault-Fourrey C."/>
            <person name="LaButti K."/>
            <person name="Lindquist E.A."/>
            <person name="Lipzen A."/>
            <person name="Lundell T."/>
            <person name="Morin E."/>
            <person name="Murat C."/>
            <person name="Riley R."/>
            <person name="Ohm R."/>
            <person name="Sun H."/>
            <person name="Tunlid A."/>
            <person name="Henrissat B."/>
            <person name="Grigoriev I.V."/>
            <person name="Hibbett D.S."/>
            <person name="Martin F."/>
        </authorList>
    </citation>
    <scope>NUCLEOTIDE SEQUENCE [LARGE SCALE GENOMIC DNA]</scope>
    <source>
        <strain evidence="8">MUT 4182</strain>
    </source>
</reference>
<feature type="transmembrane region" description="Helical" evidence="6">
    <location>
        <begin position="204"/>
        <end position="224"/>
    </location>
</feature>
<evidence type="ECO:0000313" key="7">
    <source>
        <dbReference type="EMBL" id="KIO25801.1"/>
    </source>
</evidence>